<reference evidence="11" key="1">
    <citation type="submission" date="2022-09" db="EMBL/GenBank/DDBJ databases">
        <title>Intensive care unit water sources are persistently colonized with multi-drug resistant bacteria and are the site of extensive horizontal gene transfer of antibiotic resistance genes.</title>
        <authorList>
            <person name="Diorio-Toth L."/>
        </authorList>
    </citation>
    <scope>NUCLEOTIDE SEQUENCE</scope>
    <source>
        <strain evidence="11">GD03885</strain>
    </source>
</reference>
<comment type="similarity">
    <text evidence="9">Belongs to the TRAFAC class translation factor GTPase superfamily. Classic translation factor GTPase family. CysN/NodQ subfamily.</text>
</comment>
<accession>A0AA42SDQ4</accession>
<dbReference type="Gene3D" id="2.40.30.10">
    <property type="entry name" value="Translation factors"/>
    <property type="match status" value="2"/>
</dbReference>
<feature type="domain" description="Tr-type G" evidence="10">
    <location>
        <begin position="22"/>
        <end position="241"/>
    </location>
</feature>
<dbReference type="InterPro" id="IPR044138">
    <property type="entry name" value="CysN_II"/>
</dbReference>
<comment type="subunit">
    <text evidence="8">Heterodimer composed of CysD, the smaller subunit, and CysNC.</text>
</comment>
<evidence type="ECO:0000256" key="3">
    <source>
        <dbReference type="ARBA" id="ARBA00022695"/>
    </source>
</evidence>
<dbReference type="InterPro" id="IPR050100">
    <property type="entry name" value="TRAFAC_GTPase_members"/>
</dbReference>
<dbReference type="EC" id="2.7.7.4" evidence="9"/>
<dbReference type="GO" id="GO:0003924">
    <property type="term" value="F:GTPase activity"/>
    <property type="evidence" value="ECO:0007669"/>
    <property type="project" value="InterPro"/>
</dbReference>
<keyword evidence="5 9" id="KW-0067">ATP-binding</keyword>
<comment type="caution">
    <text evidence="11">The sequence shown here is derived from an EMBL/GenBank/DDBJ whole genome shotgun (WGS) entry which is preliminary data.</text>
</comment>
<dbReference type="SUPFAM" id="SSF50465">
    <property type="entry name" value="EF-Tu/eEF-1alpha/eIF2-gamma C-terminal domain"/>
    <property type="match status" value="1"/>
</dbReference>
<dbReference type="PANTHER" id="PTHR23115">
    <property type="entry name" value="TRANSLATION FACTOR"/>
    <property type="match status" value="1"/>
</dbReference>
<comment type="pathway">
    <text evidence="1 9">Sulfur metabolism; hydrogen sulfide biosynthesis; sulfite from sulfate: step 1/3.</text>
</comment>
<dbReference type="NCBIfam" id="NF003478">
    <property type="entry name" value="PRK05124.1"/>
    <property type="match status" value="1"/>
</dbReference>
<evidence type="ECO:0000313" key="11">
    <source>
        <dbReference type="EMBL" id="MDH0825890.1"/>
    </source>
</evidence>
<evidence type="ECO:0000256" key="2">
    <source>
        <dbReference type="ARBA" id="ARBA00022679"/>
    </source>
</evidence>
<evidence type="ECO:0000256" key="1">
    <source>
        <dbReference type="ARBA" id="ARBA00005048"/>
    </source>
</evidence>
<dbReference type="GO" id="GO:0004781">
    <property type="term" value="F:sulfate adenylyltransferase (ATP) activity"/>
    <property type="evidence" value="ECO:0007669"/>
    <property type="project" value="UniProtKB-UniRule"/>
</dbReference>
<evidence type="ECO:0000256" key="9">
    <source>
        <dbReference type="HAMAP-Rule" id="MF_00062"/>
    </source>
</evidence>
<dbReference type="Pfam" id="PF00009">
    <property type="entry name" value="GTP_EFTU"/>
    <property type="match status" value="1"/>
</dbReference>
<feature type="binding site" evidence="9">
    <location>
        <begin position="110"/>
        <end position="114"/>
    </location>
    <ligand>
        <name>GTP</name>
        <dbReference type="ChEBI" id="CHEBI:37565"/>
    </ligand>
</feature>
<protein>
    <recommendedName>
        <fullName evidence="9">Sulfate adenylyltransferase subunit 1</fullName>
        <ecNumber evidence="9">2.7.7.4</ecNumber>
    </recommendedName>
    <alternativeName>
        <fullName evidence="9">ATP-sulfurylase large subunit</fullName>
    </alternativeName>
    <alternativeName>
        <fullName evidence="9">Sulfate adenylate transferase</fullName>
        <shortName evidence="9">SAT</shortName>
    </alternativeName>
</protein>
<dbReference type="GO" id="GO:0005525">
    <property type="term" value="F:GTP binding"/>
    <property type="evidence" value="ECO:0007669"/>
    <property type="project" value="UniProtKB-UniRule"/>
</dbReference>
<dbReference type="CDD" id="cd04166">
    <property type="entry name" value="CysN_ATPS"/>
    <property type="match status" value="1"/>
</dbReference>
<dbReference type="RefSeq" id="WP_234303874.1">
    <property type="nucleotide sequence ID" value="NZ_CP090180.1"/>
</dbReference>
<dbReference type="Pfam" id="PF22594">
    <property type="entry name" value="GTP-eEF1A_C"/>
    <property type="match status" value="1"/>
</dbReference>
<dbReference type="SUPFAM" id="SSF52540">
    <property type="entry name" value="P-loop containing nucleoside triphosphate hydrolases"/>
    <property type="match status" value="1"/>
</dbReference>
<evidence type="ECO:0000256" key="5">
    <source>
        <dbReference type="ARBA" id="ARBA00022840"/>
    </source>
</evidence>
<proteinExistence type="inferred from homology"/>
<comment type="function">
    <text evidence="7 9">With CysD forms the ATP sulfurylase (ATPS) that catalyzes the adenylation of sulfate producing adenosine 5'-phosphosulfate (APS) and diphosphate, the first enzymatic step in sulfur assimilation pathway. APS synthesis involves the formation of a high-energy phosphoric-sulfuric acid anhydride bond driven by GTP hydrolysis by CysN coupled to ATP hydrolysis by CysD.</text>
</comment>
<dbReference type="FunFam" id="3.40.50.300:FF:000119">
    <property type="entry name" value="Sulfate adenylyltransferase subunit 1"/>
    <property type="match status" value="1"/>
</dbReference>
<evidence type="ECO:0000256" key="6">
    <source>
        <dbReference type="ARBA" id="ARBA00023134"/>
    </source>
</evidence>
<feature type="binding site" evidence="9">
    <location>
        <begin position="31"/>
        <end position="38"/>
    </location>
    <ligand>
        <name>GTP</name>
        <dbReference type="ChEBI" id="CHEBI:37565"/>
    </ligand>
</feature>
<feature type="binding site" evidence="9">
    <location>
        <begin position="165"/>
        <end position="168"/>
    </location>
    <ligand>
        <name>GTP</name>
        <dbReference type="ChEBI" id="CHEBI:37565"/>
    </ligand>
</feature>
<name>A0AA42SDQ4_ACIJO</name>
<evidence type="ECO:0000313" key="12">
    <source>
        <dbReference type="Proteomes" id="UP001160116"/>
    </source>
</evidence>
<gene>
    <name evidence="9 11" type="primary">cysN</name>
    <name evidence="11" type="ORF">N5C97_05160</name>
</gene>
<dbReference type="EMBL" id="JAOCCL010000009">
    <property type="protein sequence ID" value="MDH0825890.1"/>
    <property type="molecule type" value="Genomic_DNA"/>
</dbReference>
<dbReference type="CDD" id="cd04095">
    <property type="entry name" value="CysN_NoDQ_III"/>
    <property type="match status" value="1"/>
</dbReference>
<dbReference type="NCBIfam" id="TIGR02034">
    <property type="entry name" value="CysN"/>
    <property type="match status" value="1"/>
</dbReference>
<dbReference type="NCBIfam" id="TIGR00231">
    <property type="entry name" value="small_GTP"/>
    <property type="match status" value="1"/>
</dbReference>
<dbReference type="AlphaFoldDB" id="A0AA42SDQ4"/>
<dbReference type="GO" id="GO:0000103">
    <property type="term" value="P:sulfate assimilation"/>
    <property type="evidence" value="ECO:0007669"/>
    <property type="project" value="UniProtKB-UniRule"/>
</dbReference>
<organism evidence="11 12">
    <name type="scientific">Acinetobacter johnsonii</name>
    <dbReference type="NCBI Taxonomy" id="40214"/>
    <lineage>
        <taxon>Bacteria</taxon>
        <taxon>Pseudomonadati</taxon>
        <taxon>Pseudomonadota</taxon>
        <taxon>Gammaproteobacteria</taxon>
        <taxon>Moraxellales</taxon>
        <taxon>Moraxellaceae</taxon>
        <taxon>Acinetobacter</taxon>
    </lineage>
</organism>
<dbReference type="PROSITE" id="PS00301">
    <property type="entry name" value="G_TR_1"/>
    <property type="match status" value="1"/>
</dbReference>
<dbReference type="InterPro" id="IPR009001">
    <property type="entry name" value="Transl_elong_EF1A/Init_IF2_C"/>
</dbReference>
<dbReference type="InterPro" id="IPR011779">
    <property type="entry name" value="SO4_adenylTrfase_lsu"/>
</dbReference>
<dbReference type="Proteomes" id="UP001160116">
    <property type="component" value="Unassembled WGS sequence"/>
</dbReference>
<evidence type="ECO:0000256" key="7">
    <source>
        <dbReference type="ARBA" id="ARBA00055271"/>
    </source>
</evidence>
<dbReference type="InterPro" id="IPR000795">
    <property type="entry name" value="T_Tr_GTP-bd_dom"/>
</dbReference>
<dbReference type="GO" id="GO:0005524">
    <property type="term" value="F:ATP binding"/>
    <property type="evidence" value="ECO:0007669"/>
    <property type="project" value="UniProtKB-KW"/>
</dbReference>
<dbReference type="SUPFAM" id="SSF50447">
    <property type="entry name" value="Translation proteins"/>
    <property type="match status" value="1"/>
</dbReference>
<comment type="catalytic activity">
    <reaction evidence="9">
        <text>sulfate + ATP + H(+) = adenosine 5'-phosphosulfate + diphosphate</text>
        <dbReference type="Rhea" id="RHEA:18133"/>
        <dbReference type="ChEBI" id="CHEBI:15378"/>
        <dbReference type="ChEBI" id="CHEBI:16189"/>
        <dbReference type="ChEBI" id="CHEBI:30616"/>
        <dbReference type="ChEBI" id="CHEBI:33019"/>
        <dbReference type="ChEBI" id="CHEBI:58243"/>
        <dbReference type="EC" id="2.7.7.4"/>
    </reaction>
</comment>
<evidence type="ECO:0000259" key="10">
    <source>
        <dbReference type="PROSITE" id="PS51722"/>
    </source>
</evidence>
<dbReference type="PROSITE" id="PS51722">
    <property type="entry name" value="G_TR_2"/>
    <property type="match status" value="1"/>
</dbReference>
<dbReference type="InterPro" id="IPR054696">
    <property type="entry name" value="GTP-eEF1A_C"/>
</dbReference>
<evidence type="ECO:0000256" key="8">
    <source>
        <dbReference type="ARBA" id="ARBA00062688"/>
    </source>
</evidence>
<dbReference type="InterPro" id="IPR005225">
    <property type="entry name" value="Small_GTP-bd"/>
</dbReference>
<evidence type="ECO:0000256" key="4">
    <source>
        <dbReference type="ARBA" id="ARBA00022741"/>
    </source>
</evidence>
<sequence>MSHQSELISQDILGYLKQHENKDLLRFLTCGNVDDGKSTLIGRLLYDSKLIYEDQLQAVTRDSKKVGTTGDAPDLALLVDGLQAEREQGITIDVAYRYFSTEKRKFIIADTPGHEQYTRNMATGASTCDLAIILIDARYGVQTQTRRHTYIASLLGIKNIIVAINKMDLVEFSEARFNEIQTEYAGFVAQLGDRKPNNIIFTPISALNGDNVVNKSPNTPWYTGETLMGTLESVEINRSSVTNDFRFPVQYVNRPNLDFRGFCGTVALGDVSVGDKIVALPSGKSSTVKEIVTYDGNLECAVAGQAVTLTLNDEIDISRGNVLVRADQAAPEISRSVNATVVWMADQPLVIGKLYNLKVGTQTVPAKVTAINYRTNVNTLEKVQVDSLELNAIANVTVEFDAPVVFDRYQDSRYTGSFIFIDRLNNVTIGAGMVEESVEWSAHSNPVTAEDRAARLGQKPAAVTVSAKALENAQVLENLLIQQGVVAIAKAGLTADQVALVRETGVVVVTDLVDGTDVAFTQDAVEELADKIVELVRL</sequence>
<keyword evidence="4 9" id="KW-0547">Nucleotide-binding</keyword>
<dbReference type="InterPro" id="IPR041757">
    <property type="entry name" value="CysN_GTP-bd"/>
</dbReference>
<dbReference type="Gene3D" id="3.40.50.300">
    <property type="entry name" value="P-loop containing nucleotide triphosphate hydrolases"/>
    <property type="match status" value="1"/>
</dbReference>
<keyword evidence="6 9" id="KW-0342">GTP-binding</keyword>
<dbReference type="InterPro" id="IPR009000">
    <property type="entry name" value="Transl_B-barrel_sf"/>
</dbReference>
<dbReference type="InterPro" id="IPR027417">
    <property type="entry name" value="P-loop_NTPase"/>
</dbReference>
<dbReference type="InterPro" id="IPR044139">
    <property type="entry name" value="CysN_NoDQ_III"/>
</dbReference>
<keyword evidence="2 9" id="KW-0808">Transferase</keyword>
<dbReference type="PRINTS" id="PR00315">
    <property type="entry name" value="ELONGATNFCT"/>
</dbReference>
<dbReference type="InterPro" id="IPR031157">
    <property type="entry name" value="G_TR_CS"/>
</dbReference>
<dbReference type="FunFam" id="2.40.30.10:FF:000027">
    <property type="entry name" value="Sulfate adenylyltransferase subunit 1"/>
    <property type="match status" value="1"/>
</dbReference>
<dbReference type="HAMAP" id="MF_00062">
    <property type="entry name" value="Sulf_adenylyltr_sub1"/>
    <property type="match status" value="1"/>
</dbReference>
<dbReference type="CDD" id="cd03695">
    <property type="entry name" value="CysN_NodQ_II"/>
    <property type="match status" value="1"/>
</dbReference>
<dbReference type="GO" id="GO:0070814">
    <property type="term" value="P:hydrogen sulfide biosynthetic process"/>
    <property type="evidence" value="ECO:0007669"/>
    <property type="project" value="UniProtKB-UniRule"/>
</dbReference>
<keyword evidence="3 9" id="KW-0548">Nucleotidyltransferase</keyword>